<keyword evidence="4" id="KW-0472">Membrane</keyword>
<protein>
    <submittedName>
        <fullName evidence="8">RagB/SusD family protein</fullName>
    </submittedName>
</protein>
<dbReference type="InterPro" id="IPR012944">
    <property type="entry name" value="SusD_RagB_dom"/>
</dbReference>
<dbReference type="STRING" id="926559.JoomaDRAFT_2554"/>
<gene>
    <name evidence="8" type="ORF">JoomaDRAFT_2554</name>
</gene>
<dbReference type="Pfam" id="PF14322">
    <property type="entry name" value="SusD-like_3"/>
    <property type="match status" value="1"/>
</dbReference>
<evidence type="ECO:0000256" key="2">
    <source>
        <dbReference type="ARBA" id="ARBA00006275"/>
    </source>
</evidence>
<dbReference type="RefSeq" id="WP_008613035.1">
    <property type="nucleotide sequence ID" value="NZ_JH651379.1"/>
</dbReference>
<dbReference type="Pfam" id="PF07980">
    <property type="entry name" value="SusD_RagB"/>
    <property type="match status" value="1"/>
</dbReference>
<dbReference type="HOGENOM" id="CLU_015553_3_1_10"/>
<comment type="subcellular location">
    <subcellularLocation>
        <location evidence="1">Cell outer membrane</location>
    </subcellularLocation>
</comment>
<dbReference type="Gene3D" id="1.25.40.390">
    <property type="match status" value="1"/>
</dbReference>
<evidence type="ECO:0000256" key="1">
    <source>
        <dbReference type="ARBA" id="ARBA00004442"/>
    </source>
</evidence>
<feature type="domain" description="RagB/SusD" evidence="6">
    <location>
        <begin position="331"/>
        <end position="438"/>
    </location>
</feature>
<reference evidence="8 9" key="1">
    <citation type="submission" date="2012-02" db="EMBL/GenBank/DDBJ databases">
        <title>Improved High-Quality Draft genome of Joostella marina DSM 19592.</title>
        <authorList>
            <consortium name="US DOE Joint Genome Institute (JGI-PGF)"/>
            <person name="Lucas S."/>
            <person name="Copeland A."/>
            <person name="Lapidus A."/>
            <person name="Bruce D."/>
            <person name="Goodwin L."/>
            <person name="Pitluck S."/>
            <person name="Peters L."/>
            <person name="Chertkov O."/>
            <person name="Ovchinnikova G."/>
            <person name="Kyrpides N."/>
            <person name="Mavromatis K."/>
            <person name="Detter J.C."/>
            <person name="Han C."/>
            <person name="Land M."/>
            <person name="Hauser L."/>
            <person name="Markowitz V."/>
            <person name="Cheng J.-F."/>
            <person name="Hugenholtz P."/>
            <person name="Woyke T."/>
            <person name="Wu D."/>
            <person name="Tindall B."/>
            <person name="Brambilla E."/>
            <person name="Klenk H.-P."/>
            <person name="Eisen J.A."/>
        </authorList>
    </citation>
    <scope>NUCLEOTIDE SEQUENCE [LARGE SCALE GENOMIC DNA]</scope>
    <source>
        <strain evidence="8 9">DSM 19592</strain>
    </source>
</reference>
<keyword evidence="9" id="KW-1185">Reference proteome</keyword>
<evidence type="ECO:0000313" key="9">
    <source>
        <dbReference type="Proteomes" id="UP000004690"/>
    </source>
</evidence>
<evidence type="ECO:0000259" key="7">
    <source>
        <dbReference type="Pfam" id="PF14322"/>
    </source>
</evidence>
<dbReference type="InterPro" id="IPR011990">
    <property type="entry name" value="TPR-like_helical_dom_sf"/>
</dbReference>
<dbReference type="Proteomes" id="UP000004690">
    <property type="component" value="Unassembled WGS sequence"/>
</dbReference>
<dbReference type="GO" id="GO:0009279">
    <property type="term" value="C:cell outer membrane"/>
    <property type="evidence" value="ECO:0007669"/>
    <property type="project" value="UniProtKB-SubCell"/>
</dbReference>
<dbReference type="InterPro" id="IPR033985">
    <property type="entry name" value="SusD-like_N"/>
</dbReference>
<dbReference type="CDD" id="cd08977">
    <property type="entry name" value="SusD"/>
    <property type="match status" value="1"/>
</dbReference>
<dbReference type="EMBL" id="JH651379">
    <property type="protein sequence ID" value="EIJ39528.1"/>
    <property type="molecule type" value="Genomic_DNA"/>
</dbReference>
<evidence type="ECO:0000256" key="3">
    <source>
        <dbReference type="ARBA" id="ARBA00022729"/>
    </source>
</evidence>
<dbReference type="SUPFAM" id="SSF48452">
    <property type="entry name" value="TPR-like"/>
    <property type="match status" value="1"/>
</dbReference>
<comment type="similarity">
    <text evidence="2">Belongs to the SusD family.</text>
</comment>
<evidence type="ECO:0000313" key="8">
    <source>
        <dbReference type="EMBL" id="EIJ39528.1"/>
    </source>
</evidence>
<evidence type="ECO:0000259" key="6">
    <source>
        <dbReference type="Pfam" id="PF07980"/>
    </source>
</evidence>
<keyword evidence="3" id="KW-0732">Signal</keyword>
<feature type="domain" description="SusD-like N-terminal" evidence="7">
    <location>
        <begin position="52"/>
        <end position="237"/>
    </location>
</feature>
<dbReference type="AlphaFoldDB" id="I3C7D5"/>
<organism evidence="8 9">
    <name type="scientific">Galbibacter orientalis DSM 19592</name>
    <dbReference type="NCBI Taxonomy" id="926559"/>
    <lineage>
        <taxon>Bacteria</taxon>
        <taxon>Pseudomonadati</taxon>
        <taxon>Bacteroidota</taxon>
        <taxon>Flavobacteriia</taxon>
        <taxon>Flavobacteriales</taxon>
        <taxon>Flavobacteriaceae</taxon>
        <taxon>Galbibacter</taxon>
    </lineage>
</organism>
<dbReference type="OrthoDB" id="621570at2"/>
<accession>I3C7D5</accession>
<evidence type="ECO:0000256" key="4">
    <source>
        <dbReference type="ARBA" id="ARBA00023136"/>
    </source>
</evidence>
<keyword evidence="5" id="KW-0998">Cell outer membrane</keyword>
<dbReference type="eggNOG" id="COG3193">
    <property type="taxonomic scope" value="Bacteria"/>
</dbReference>
<proteinExistence type="inferred from homology"/>
<sequence length="470" mass="53295">MKKYITTVLKNKKTNGNLWFRSLLIFVCCSTFLLSCSDFVEVELPSSQLNADDIFTDISSANAAMASIYAEMRDGSMVSDLSYQMGNYADELDYYGSMASDTEDFNKNTVISSNGTIKSWWNTAYNLIYSANSILERVENSKQLSTSDCNQLKGEALFVRAYLHFYLAQLYGAVPYVTTTNYSENAKVVKIPVDQLYLNVLEDLKVAEGLLGLEYVNPNRTRPNRGVVKALMARIYLYTDQWEAAAQAASYCINNTGTYTWNTNLNTLFLKDNTTTIWQWSPEFEGQNTNEGQAFIFFSVPPGNVALNPELVASFEANDLRLDGWIKGLSDGETTWYYAYKYKEQGGTDVSREYSVIFRLAEQYLIRSEARVQNGDIEGGVSDLNKIRNRAGLSEVGVTDKATLLKLILEERRHEYFTELGHRFFDLKRIEQLDTVLGVKPGWNTTDRILPLPEDELLINPNLEPQNKGY</sequence>
<name>I3C7D5_9FLAO</name>
<evidence type="ECO:0000256" key="5">
    <source>
        <dbReference type="ARBA" id="ARBA00023237"/>
    </source>
</evidence>